<keyword evidence="3" id="KW-1185">Reference proteome</keyword>
<gene>
    <name evidence="2" type="ORF">FIBSPDRAFT_874213</name>
</gene>
<dbReference type="Proteomes" id="UP000076532">
    <property type="component" value="Unassembled WGS sequence"/>
</dbReference>
<organism evidence="2 3">
    <name type="scientific">Athelia psychrophila</name>
    <dbReference type="NCBI Taxonomy" id="1759441"/>
    <lineage>
        <taxon>Eukaryota</taxon>
        <taxon>Fungi</taxon>
        <taxon>Dikarya</taxon>
        <taxon>Basidiomycota</taxon>
        <taxon>Agaricomycotina</taxon>
        <taxon>Agaricomycetes</taxon>
        <taxon>Agaricomycetidae</taxon>
        <taxon>Atheliales</taxon>
        <taxon>Atheliaceae</taxon>
        <taxon>Athelia</taxon>
    </lineage>
</organism>
<feature type="region of interest" description="Disordered" evidence="1">
    <location>
        <begin position="76"/>
        <end position="123"/>
    </location>
</feature>
<sequence>MKGDTQQAGRCTGAIPGDGRRGDEGQRGGDGLGDEQDGRVGFAVCVCAFAPSGCVRRGTLGASSWVVNLTRVASHGHVESPCRKSNSVPGVADARLDKNERSSQPLMELGRKKDEPSHMHDHR</sequence>
<evidence type="ECO:0000313" key="2">
    <source>
        <dbReference type="EMBL" id="KZP08760.1"/>
    </source>
</evidence>
<proteinExistence type="predicted"/>
<feature type="compositionally biased region" description="Basic and acidic residues" evidence="1">
    <location>
        <begin position="18"/>
        <end position="27"/>
    </location>
</feature>
<dbReference type="EMBL" id="KV417714">
    <property type="protein sequence ID" value="KZP08760.1"/>
    <property type="molecule type" value="Genomic_DNA"/>
</dbReference>
<protein>
    <submittedName>
        <fullName evidence="2">Uncharacterized protein</fullName>
    </submittedName>
</protein>
<name>A0A165XPP5_9AGAM</name>
<dbReference type="AlphaFoldDB" id="A0A165XPP5"/>
<evidence type="ECO:0000313" key="3">
    <source>
        <dbReference type="Proteomes" id="UP000076532"/>
    </source>
</evidence>
<reference evidence="2 3" key="1">
    <citation type="journal article" date="2016" name="Mol. Biol. Evol.">
        <title>Comparative Genomics of Early-Diverging Mushroom-Forming Fungi Provides Insights into the Origins of Lignocellulose Decay Capabilities.</title>
        <authorList>
            <person name="Nagy L.G."/>
            <person name="Riley R."/>
            <person name="Tritt A."/>
            <person name="Adam C."/>
            <person name="Daum C."/>
            <person name="Floudas D."/>
            <person name="Sun H."/>
            <person name="Yadav J.S."/>
            <person name="Pangilinan J."/>
            <person name="Larsson K.H."/>
            <person name="Matsuura K."/>
            <person name="Barry K."/>
            <person name="Labutti K."/>
            <person name="Kuo R."/>
            <person name="Ohm R.A."/>
            <person name="Bhattacharya S.S."/>
            <person name="Shirouzu T."/>
            <person name="Yoshinaga Y."/>
            <person name="Martin F.M."/>
            <person name="Grigoriev I.V."/>
            <person name="Hibbett D.S."/>
        </authorList>
    </citation>
    <scope>NUCLEOTIDE SEQUENCE [LARGE SCALE GENOMIC DNA]</scope>
    <source>
        <strain evidence="2 3">CBS 109695</strain>
    </source>
</reference>
<feature type="region of interest" description="Disordered" evidence="1">
    <location>
        <begin position="1"/>
        <end position="35"/>
    </location>
</feature>
<accession>A0A165XPP5</accession>
<feature type="compositionally biased region" description="Basic and acidic residues" evidence="1">
    <location>
        <begin position="109"/>
        <end position="123"/>
    </location>
</feature>
<evidence type="ECO:0000256" key="1">
    <source>
        <dbReference type="SAM" id="MobiDB-lite"/>
    </source>
</evidence>